<organism evidence="2 3">
    <name type="scientific">Halomarina ordinaria</name>
    <dbReference type="NCBI Taxonomy" id="3033939"/>
    <lineage>
        <taxon>Archaea</taxon>
        <taxon>Methanobacteriati</taxon>
        <taxon>Methanobacteriota</taxon>
        <taxon>Stenosarchaea group</taxon>
        <taxon>Halobacteria</taxon>
        <taxon>Halobacteriales</taxon>
        <taxon>Natronomonadaceae</taxon>
        <taxon>Halomarina</taxon>
    </lineage>
</organism>
<sequence length="103" mass="11415">MTTKIVFGLNRTEGMDREEFERYYLEEHAPMAEEMPNVERYTVAFADEGAPYDALAEVFFADREALDAALDSEAGRAAGADIANFADTDDVLQLVAEETVVVD</sequence>
<feature type="domain" description="EthD" evidence="1">
    <location>
        <begin position="13"/>
        <end position="88"/>
    </location>
</feature>
<dbReference type="NCBIfam" id="TIGR02118">
    <property type="entry name" value="EthD family reductase"/>
    <property type="match status" value="1"/>
</dbReference>
<dbReference type="PANTHER" id="PTHR40260:SF2">
    <property type="entry name" value="BLR8190 PROTEIN"/>
    <property type="match status" value="1"/>
</dbReference>
<accession>A0ABD5U934</accession>
<evidence type="ECO:0000313" key="2">
    <source>
        <dbReference type="EMBL" id="MFC6836888.1"/>
    </source>
</evidence>
<name>A0ABD5U934_9EURY</name>
<dbReference type="Gene3D" id="3.30.70.100">
    <property type="match status" value="1"/>
</dbReference>
<dbReference type="InterPro" id="IPR009799">
    <property type="entry name" value="EthD_dom"/>
</dbReference>
<proteinExistence type="predicted"/>
<evidence type="ECO:0000313" key="3">
    <source>
        <dbReference type="Proteomes" id="UP001596406"/>
    </source>
</evidence>
<gene>
    <name evidence="2" type="ORF">ACFQHK_10220</name>
</gene>
<keyword evidence="3" id="KW-1185">Reference proteome</keyword>
<dbReference type="InterPro" id="IPR011008">
    <property type="entry name" value="Dimeric_a/b-barrel"/>
</dbReference>
<dbReference type="Pfam" id="PF07110">
    <property type="entry name" value="EthD"/>
    <property type="match status" value="1"/>
</dbReference>
<dbReference type="AlphaFoldDB" id="A0ABD5U934"/>
<reference evidence="2 3" key="1">
    <citation type="journal article" date="2019" name="Int. J. Syst. Evol. Microbiol.">
        <title>The Global Catalogue of Microorganisms (GCM) 10K type strain sequencing project: providing services to taxonomists for standard genome sequencing and annotation.</title>
        <authorList>
            <consortium name="The Broad Institute Genomics Platform"/>
            <consortium name="The Broad Institute Genome Sequencing Center for Infectious Disease"/>
            <person name="Wu L."/>
            <person name="Ma J."/>
        </authorList>
    </citation>
    <scope>NUCLEOTIDE SEQUENCE [LARGE SCALE GENOMIC DNA]</scope>
    <source>
        <strain evidence="2 3">PSRA2</strain>
    </source>
</reference>
<dbReference type="EMBL" id="JBHSXM010000001">
    <property type="protein sequence ID" value="MFC6836888.1"/>
    <property type="molecule type" value="Genomic_DNA"/>
</dbReference>
<evidence type="ECO:0000259" key="1">
    <source>
        <dbReference type="Pfam" id="PF07110"/>
    </source>
</evidence>
<dbReference type="RefSeq" id="WP_304448562.1">
    <property type="nucleotide sequence ID" value="NZ_JARRAH010000001.1"/>
</dbReference>
<dbReference type="Proteomes" id="UP001596406">
    <property type="component" value="Unassembled WGS sequence"/>
</dbReference>
<dbReference type="PANTHER" id="PTHR40260">
    <property type="entry name" value="BLR8190 PROTEIN"/>
    <property type="match status" value="1"/>
</dbReference>
<dbReference type="SUPFAM" id="SSF54909">
    <property type="entry name" value="Dimeric alpha+beta barrel"/>
    <property type="match status" value="1"/>
</dbReference>
<comment type="caution">
    <text evidence="2">The sequence shown here is derived from an EMBL/GenBank/DDBJ whole genome shotgun (WGS) entry which is preliminary data.</text>
</comment>
<protein>
    <submittedName>
        <fullName evidence="2">EthD family reductase</fullName>
    </submittedName>
</protein>